<organism evidence="2 3">
    <name type="scientific">Symbiodinium natans</name>
    <dbReference type="NCBI Taxonomy" id="878477"/>
    <lineage>
        <taxon>Eukaryota</taxon>
        <taxon>Sar</taxon>
        <taxon>Alveolata</taxon>
        <taxon>Dinophyceae</taxon>
        <taxon>Suessiales</taxon>
        <taxon>Symbiodiniaceae</taxon>
        <taxon>Symbiodinium</taxon>
    </lineage>
</organism>
<name>A0A812T0U6_9DINO</name>
<reference evidence="2" key="1">
    <citation type="submission" date="2021-02" db="EMBL/GenBank/DDBJ databases">
        <authorList>
            <person name="Dougan E. K."/>
            <person name="Rhodes N."/>
            <person name="Thang M."/>
            <person name="Chan C."/>
        </authorList>
    </citation>
    <scope>NUCLEOTIDE SEQUENCE</scope>
</reference>
<feature type="region of interest" description="Disordered" evidence="1">
    <location>
        <begin position="113"/>
        <end position="141"/>
    </location>
</feature>
<dbReference type="EMBL" id="CAJNDS010002523">
    <property type="protein sequence ID" value="CAE7510835.1"/>
    <property type="molecule type" value="Genomic_DNA"/>
</dbReference>
<dbReference type="AlphaFoldDB" id="A0A812T0U6"/>
<gene>
    <name evidence="2" type="ORF">SNAT2548_LOCUS28610</name>
</gene>
<sequence length="141" mass="15164">MSAVSAHASEALPKQRLTADAVSVYSALDVCLAAGRWGEAFGLRGALGALGIYAPTPAVTAYNHHEQPDAVELIGRIDLVRPFFHRDRSQAPAAQCGGMCSSELFLATGLWHPTTTDSERKPKNNQQGQQWHNSTPETGHD</sequence>
<dbReference type="Proteomes" id="UP000604046">
    <property type="component" value="Unassembled WGS sequence"/>
</dbReference>
<dbReference type="OrthoDB" id="10622152at2759"/>
<evidence type="ECO:0000313" key="2">
    <source>
        <dbReference type="EMBL" id="CAE7510835.1"/>
    </source>
</evidence>
<comment type="caution">
    <text evidence="2">The sequence shown here is derived from an EMBL/GenBank/DDBJ whole genome shotgun (WGS) entry which is preliminary data.</text>
</comment>
<keyword evidence="3" id="KW-1185">Reference proteome</keyword>
<accession>A0A812T0U6</accession>
<evidence type="ECO:0000256" key="1">
    <source>
        <dbReference type="SAM" id="MobiDB-lite"/>
    </source>
</evidence>
<proteinExistence type="predicted"/>
<feature type="compositionally biased region" description="Polar residues" evidence="1">
    <location>
        <begin position="124"/>
        <end position="141"/>
    </location>
</feature>
<evidence type="ECO:0000313" key="3">
    <source>
        <dbReference type="Proteomes" id="UP000604046"/>
    </source>
</evidence>
<protein>
    <submittedName>
        <fullName evidence="2">Uncharacterized protein</fullName>
    </submittedName>
</protein>